<comment type="caution">
    <text evidence="1">The sequence shown here is derived from an EMBL/GenBank/DDBJ whole genome shotgun (WGS) entry which is preliminary data.</text>
</comment>
<evidence type="ECO:0000313" key="1">
    <source>
        <dbReference type="EMBL" id="GAA3940742.1"/>
    </source>
</evidence>
<proteinExistence type="predicted"/>
<dbReference type="InterPro" id="IPR016024">
    <property type="entry name" value="ARM-type_fold"/>
</dbReference>
<dbReference type="Proteomes" id="UP001501565">
    <property type="component" value="Unassembled WGS sequence"/>
</dbReference>
<organism evidence="1 2">
    <name type="scientific">Litoribacillus peritrichatus</name>
    <dbReference type="NCBI Taxonomy" id="718191"/>
    <lineage>
        <taxon>Bacteria</taxon>
        <taxon>Pseudomonadati</taxon>
        <taxon>Pseudomonadota</taxon>
        <taxon>Gammaproteobacteria</taxon>
        <taxon>Oceanospirillales</taxon>
        <taxon>Oceanospirillaceae</taxon>
        <taxon>Litoribacillus</taxon>
    </lineage>
</organism>
<dbReference type="InterPro" id="IPR013783">
    <property type="entry name" value="Ig-like_fold"/>
</dbReference>
<dbReference type="RefSeq" id="WP_344800510.1">
    <property type="nucleotide sequence ID" value="NZ_BAABBN010000015.1"/>
</dbReference>
<dbReference type="SUPFAM" id="SSF48371">
    <property type="entry name" value="ARM repeat"/>
    <property type="match status" value="1"/>
</dbReference>
<sequence length="379" mass="42863">MAEPLKHRFGPEIPEKISAMIVEVYPEFTVNDFLEFCLSDYQALELKARALRIAQGFKATLPDSYPEAIKILVHSLGEKLTKTDDFGMSPFVYFPHVLFVSEYGLEHFEESMAAQYELTQRFSAEFSIRAFIEKYPEDTMARLAEWALDPDVHIRRLASEGTRPRLPWAQRLPIFQKDPQPVLKILELLKDDPELFVRRSVANNLNDIGKDNPQVLVDVAERWMVGASAERQWIVRHALRSAVKRAEPKALAILGYQPSENLEVVSVKITPTKVNKGESVTVCFTLKNNGSLQQSVMADFSIHFVKANGKTSPKVFKMKSLQLGPNEQVTLSKKVSLAEMTTRKHYPGVHKVDVILNGVTHPLGQFELMALEAIEESLS</sequence>
<name>A0ABP7N9M3_9GAMM</name>
<evidence type="ECO:0000313" key="2">
    <source>
        <dbReference type="Proteomes" id="UP001501565"/>
    </source>
</evidence>
<dbReference type="InterPro" id="IPR014825">
    <property type="entry name" value="DNA_alkylation"/>
</dbReference>
<accession>A0ABP7N9M3</accession>
<dbReference type="Gene3D" id="2.60.40.10">
    <property type="entry name" value="Immunoglobulins"/>
    <property type="match status" value="1"/>
</dbReference>
<dbReference type="Pfam" id="PF08713">
    <property type="entry name" value="DNA_alkylation"/>
    <property type="match status" value="1"/>
</dbReference>
<gene>
    <name evidence="1" type="ORF">GCM10022277_40890</name>
</gene>
<dbReference type="Gene3D" id="1.25.40.290">
    <property type="entry name" value="ARM repeat domains"/>
    <property type="match status" value="1"/>
</dbReference>
<keyword evidence="2" id="KW-1185">Reference proteome</keyword>
<reference evidence="2" key="1">
    <citation type="journal article" date="2019" name="Int. J. Syst. Evol. Microbiol.">
        <title>The Global Catalogue of Microorganisms (GCM) 10K type strain sequencing project: providing services to taxonomists for standard genome sequencing and annotation.</title>
        <authorList>
            <consortium name="The Broad Institute Genomics Platform"/>
            <consortium name="The Broad Institute Genome Sequencing Center for Infectious Disease"/>
            <person name="Wu L."/>
            <person name="Ma J."/>
        </authorList>
    </citation>
    <scope>NUCLEOTIDE SEQUENCE [LARGE SCALE GENOMIC DNA]</scope>
    <source>
        <strain evidence="2">JCM 17551</strain>
    </source>
</reference>
<protein>
    <submittedName>
        <fullName evidence="1">DNA alkylation repair protein</fullName>
    </submittedName>
</protein>
<dbReference type="EMBL" id="BAABBN010000015">
    <property type="protein sequence ID" value="GAA3940742.1"/>
    <property type="molecule type" value="Genomic_DNA"/>
</dbReference>